<protein>
    <submittedName>
        <fullName evidence="2">Uncharacterized protein</fullName>
    </submittedName>
</protein>
<evidence type="ECO:0000256" key="1">
    <source>
        <dbReference type="SAM" id="MobiDB-lite"/>
    </source>
</evidence>
<feature type="region of interest" description="Disordered" evidence="1">
    <location>
        <begin position="1457"/>
        <end position="1481"/>
    </location>
</feature>
<dbReference type="Proteomes" id="UP000694044">
    <property type="component" value="Unassembled WGS sequence"/>
</dbReference>
<reference evidence="2" key="1">
    <citation type="submission" date="2021-02" db="EMBL/GenBank/DDBJ databases">
        <authorList>
            <person name="Palmer J.M."/>
        </authorList>
    </citation>
    <scope>NUCLEOTIDE SEQUENCE</scope>
    <source>
        <strain evidence="2">SCRP734</strain>
    </source>
</reference>
<organism evidence="2 3">
    <name type="scientific">Phytophthora pseudosyringae</name>
    <dbReference type="NCBI Taxonomy" id="221518"/>
    <lineage>
        <taxon>Eukaryota</taxon>
        <taxon>Sar</taxon>
        <taxon>Stramenopiles</taxon>
        <taxon>Oomycota</taxon>
        <taxon>Peronosporomycetes</taxon>
        <taxon>Peronosporales</taxon>
        <taxon>Peronosporaceae</taxon>
        <taxon>Phytophthora</taxon>
    </lineage>
</organism>
<dbReference type="OrthoDB" id="111297at2759"/>
<evidence type="ECO:0000313" key="2">
    <source>
        <dbReference type="EMBL" id="KAG7387303.1"/>
    </source>
</evidence>
<name>A0A8T1W586_9STRA</name>
<keyword evidence="3" id="KW-1185">Reference proteome</keyword>
<comment type="caution">
    <text evidence="2">The sequence shown here is derived from an EMBL/GenBank/DDBJ whole genome shotgun (WGS) entry which is preliminary data.</text>
</comment>
<sequence length="2320" mass="257018">MEEIADGVERGSDQDGEEELSTAQGEGSTVSRARIEALVNAISQYQDVYPVVQRGVQFLCQELCDGGAHDEEITRTIQTFIETEALTDTVNAMATNLDSPAFISSCFELLVALVNKADELMAGALWKTEILTILDKIVHSVMYQNEPACVQLGVTLLSKLVGNLESIGNRLWMQLVSTTAQAMLTNSMDDGLQLECLLNLKLLFQLKMDTAVPATTANIILKTLDHINRQPAEISRSFASALVVVIFRIFDTSPRIMPHLGFSAPILAAGLHHYQLTMDLDEIHKFYVEKLIQQPLQLAVHDSLMRLIELASPPDELSSEAWLVMFQSAIMKLLLGVVWREEARAFLDSGGVAVLANVFTSGSVVSNTAMETALAQMLCYVALHWPDETWNEIQVNGTGLNKWFEVATERCKGENDSLLHYLLAMMKTLLNCEGFLEAFTRSDGVDVFLSVLHKHHLLPLCTRLVINVLMSVPDICPATSLPELCCSVAETMLALESNSSSQLECVKALKLLISQQSDNQTLLSSQHVRDIIRVMRSKLVDGPFTAEMLGLVASTLWLSAASGCPHISNIPKQRSRKSMDSCGHLNFAQKLNATENAGAAVCNHIDVTAQENLLIFNNAIALFATTSYVNRLISRLDKCVTKEGVIESDSMVEMAEDFKALEALLFSSQAKKTIDAYHRLFGYLAAIVENATTYGQALRDHAPFFMELGCLTSQLLPTVQREEVINTALCHFAEDTAWHSMGWIAALADRGSSEFTLIVEFVLLRIVSGYTILEPALLMELLDALNYLLHCSQCREIVLASSHARELQSVLWELVHADVAHMDSESNSYDIAVSLLGIISSLLSSFSGEIFSVHSKENGSGMLVRFCLGAVDNFSSEISLCLTKFALVEEVLQTTGTILQHCIPLGAEYARSIIQHRATRYAFNISVGSATAQKKTFEKWCLVVLGAVVQSHGLLYAERLLRLSSHPSELLDALAGMVATNTDMLSWKSFIDCITMVNGSSETNGWQADCSALFEKLQLQTKRLMDGPPTVVNSRRVKKHITDTIAQLSFKYGQLCTDTSRGDMDGCLQVIAQSGLTLYELFIVAPSFDALEYSAVASLHLKIARLAGFKTETERSSFEKAAISFRQLFNPICISDEALADYLDLAAVVYLSPSVRAAAWLFIDAAGITLSKSMQRLTTGLVRSQCLEKSLLNCFSSLRVVYDARWECGEVESVLELLKICSPDRWSQELLLESVLVLPQGLLHLFELARVAHSNDVQVVIMTFLFQHVNDIRHKTQRIGELELNAILSIIKRNVAGRVGDTSQRKWREVTGSEMLRSALETLKLFARRKNCAVLCSDLGGISILYNVLCAPSQYEDSIHLALEICCYLAGYGADLTHENSTFALQLLFVFVETNVDISRTRLAFLVLEYFLAVGVSALSLPLIQQCRTGIVPVSARSHEETEMFIQQLYITRQKLAPPRRTPKPPVSDPSMSTNSPAPQIPLTESEIRGIILSSCRRIVQCTNGENENSYVDVNTSEKSTIEPLEYFRLREAIDQLSFVLDDPDMAMNPSYVSALVPALSEILVLHASTTATICIVMQVLDQIAFVMPSIVLLNEQLDSPALFASCSLHQRSSLAFARHLCRFCNSIGAELRAMPEDEFGLSVSLVPLLLELLQHWKSDFEIVDQSLATLQGLIAVMRIEEFEHLHCGDILALLNTAVIPYTSNSPTSWNWLKSVLVLLSNLDKLAIESSQGMISVVIAIIHMFMSHSFMVEKALLVLIRVYQGRRQLPLRHLLESDGVEVLLTCLKLHANDQSIVQSCLNLLVNLATLSDTSPITVDQLLTAAAAAPILLVTKKNADNPLTCGMCIELVHRMVESFERRSGKKHQVTVLPGDASRKKSELLKHLLEADIIPLVFDLLDNYSSRRDNELLVSLLALLKSLTKDDRLRESAEVLHGLQELQQTIDRVRGNNFDCALVELAIDCLVNLACSDRAIGHGWRELPMWLLHLAHSIHNLEAASTGMCVEKLVGILGRLTVDSAICKIISPKGSFTILELLARVGSNYSLEQALYGLLCALCEDIACAQTLIVYDAIPITAERIICHVDDEDTLLSSLCFFDLLVLNSGESYPALQDEIVFEALDAVIETYPEITGGQFHRIASTILEKVSALDYQSTRKKAAAAKSTKLLKPAIQIPDSEKPFHDLLREGAKFRVLWEARPDTVESIQVKLAPSGDYLLFRRKASSELPRVERIFVSQLEVCPQRSLVNPASPASPSKKILAQSLLKENFEGDRVLRLKVRDEDVLIKTSSTRERVHWDQALQWLVSHRETRTSPIPHSRTFLG</sequence>
<gene>
    <name evidence="2" type="ORF">PHYPSEUDO_014482</name>
</gene>
<accession>A0A8T1W586</accession>
<feature type="region of interest" description="Disordered" evidence="1">
    <location>
        <begin position="1"/>
        <end position="28"/>
    </location>
</feature>
<dbReference type="EMBL" id="JAGDFM010000082">
    <property type="protein sequence ID" value="KAG7387303.1"/>
    <property type="molecule type" value="Genomic_DNA"/>
</dbReference>
<evidence type="ECO:0000313" key="3">
    <source>
        <dbReference type="Proteomes" id="UP000694044"/>
    </source>
</evidence>
<proteinExistence type="predicted"/>